<evidence type="ECO:0000313" key="9">
    <source>
        <dbReference type="RefSeq" id="XP_025422327.1"/>
    </source>
</evidence>
<evidence type="ECO:0000313" key="11">
    <source>
        <dbReference type="RefSeq" id="XP_025422345.1"/>
    </source>
</evidence>
<feature type="transmembrane region" description="Helical" evidence="3">
    <location>
        <begin position="97"/>
        <end position="116"/>
    </location>
</feature>
<dbReference type="PANTHER" id="PTHR11360:SF284">
    <property type="entry name" value="EG:103B4.3 PROTEIN-RELATED"/>
    <property type="match status" value="1"/>
</dbReference>
<dbReference type="InterPro" id="IPR011701">
    <property type="entry name" value="MFS"/>
</dbReference>
<dbReference type="FunFam" id="1.20.1250.20:FF:000398">
    <property type="entry name" value="Monocarboxylate transporter 14"/>
    <property type="match status" value="1"/>
</dbReference>
<dbReference type="OrthoDB" id="6499973at2759"/>
<dbReference type="InterPro" id="IPR050327">
    <property type="entry name" value="Proton-linked_MCT"/>
</dbReference>
<evidence type="ECO:0000256" key="2">
    <source>
        <dbReference type="SAM" id="MobiDB-lite"/>
    </source>
</evidence>
<dbReference type="RefSeq" id="XP_025422320.1">
    <property type="nucleotide sequence ID" value="XM_025566535.1"/>
</dbReference>
<dbReference type="InterPro" id="IPR020846">
    <property type="entry name" value="MFS_dom"/>
</dbReference>
<reference evidence="5" key="1">
    <citation type="submission" date="2018-04" db="EMBL/GenBank/DDBJ databases">
        <title>Transcriptome assembly of Sipha flava.</title>
        <authorList>
            <person name="Scully E.D."/>
            <person name="Geib S.M."/>
            <person name="Palmer N.A."/>
            <person name="Koch K."/>
            <person name="Bradshaw J."/>
            <person name="Heng-Moss T."/>
            <person name="Sarath G."/>
        </authorList>
    </citation>
    <scope>NUCLEOTIDE SEQUENCE</scope>
</reference>
<organism evidence="5">
    <name type="scientific">Sipha flava</name>
    <name type="common">yellow sugarcane aphid</name>
    <dbReference type="NCBI Taxonomy" id="143950"/>
    <lineage>
        <taxon>Eukaryota</taxon>
        <taxon>Metazoa</taxon>
        <taxon>Ecdysozoa</taxon>
        <taxon>Arthropoda</taxon>
        <taxon>Hexapoda</taxon>
        <taxon>Insecta</taxon>
        <taxon>Pterygota</taxon>
        <taxon>Neoptera</taxon>
        <taxon>Paraneoptera</taxon>
        <taxon>Hemiptera</taxon>
        <taxon>Sternorrhyncha</taxon>
        <taxon>Aphidomorpha</taxon>
        <taxon>Aphidoidea</taxon>
        <taxon>Aphididae</taxon>
        <taxon>Sipha</taxon>
    </lineage>
</organism>
<reference evidence="7 8" key="2">
    <citation type="submission" date="2025-04" db="UniProtKB">
        <authorList>
            <consortium name="RefSeq"/>
        </authorList>
    </citation>
    <scope>IDENTIFICATION</scope>
    <source>
        <tissue evidence="7 8">Whole body</tissue>
    </source>
</reference>
<name>A0A2S2R4G0_9HEMI</name>
<dbReference type="Gene3D" id="1.20.1250.20">
    <property type="entry name" value="MFS general substrate transporter like domains"/>
    <property type="match status" value="2"/>
</dbReference>
<dbReference type="Proteomes" id="UP000694846">
    <property type="component" value="Unplaced"/>
</dbReference>
<dbReference type="GO" id="GO:0008028">
    <property type="term" value="F:monocarboxylic acid transmembrane transporter activity"/>
    <property type="evidence" value="ECO:0007669"/>
    <property type="project" value="TreeGrafter"/>
</dbReference>
<feature type="transmembrane region" description="Helical" evidence="3">
    <location>
        <begin position="494"/>
        <end position="519"/>
    </location>
</feature>
<feature type="transmembrane region" description="Helical" evidence="3">
    <location>
        <begin position="429"/>
        <end position="451"/>
    </location>
</feature>
<feature type="transmembrane region" description="Helical" evidence="3">
    <location>
        <begin position="186"/>
        <end position="205"/>
    </location>
</feature>
<dbReference type="RefSeq" id="XP_025422345.1">
    <property type="nucleotide sequence ID" value="XM_025566560.1"/>
</dbReference>
<evidence type="ECO:0000313" key="8">
    <source>
        <dbReference type="RefSeq" id="XP_025422320.1"/>
    </source>
</evidence>
<dbReference type="Pfam" id="PF07690">
    <property type="entry name" value="MFS_1"/>
    <property type="match status" value="2"/>
</dbReference>
<accession>A0A2S2R4G0</accession>
<feature type="transmembrane region" description="Helical" evidence="3">
    <location>
        <begin position="122"/>
        <end position="143"/>
    </location>
</feature>
<dbReference type="InterPro" id="IPR036259">
    <property type="entry name" value="MFS_trans_sf"/>
</dbReference>
<dbReference type="GO" id="GO:0016020">
    <property type="term" value="C:membrane"/>
    <property type="evidence" value="ECO:0007669"/>
    <property type="project" value="UniProtKB-SubCell"/>
</dbReference>
<dbReference type="CDD" id="cd17352">
    <property type="entry name" value="MFS_MCT_SLC16"/>
    <property type="match status" value="1"/>
</dbReference>
<dbReference type="PROSITE" id="PS50850">
    <property type="entry name" value="MFS"/>
    <property type="match status" value="1"/>
</dbReference>
<evidence type="ECO:0000313" key="12">
    <source>
        <dbReference type="RefSeq" id="XP_025422354.1"/>
    </source>
</evidence>
<keyword evidence="3" id="KW-1133">Transmembrane helix</keyword>
<evidence type="ECO:0000259" key="4">
    <source>
        <dbReference type="PROSITE" id="PS50850"/>
    </source>
</evidence>
<evidence type="ECO:0000256" key="3">
    <source>
        <dbReference type="SAM" id="Phobius"/>
    </source>
</evidence>
<keyword evidence="3" id="KW-0472">Membrane</keyword>
<feature type="transmembrane region" description="Helical" evidence="3">
    <location>
        <begin position="155"/>
        <end position="174"/>
    </location>
</feature>
<feature type="transmembrane region" description="Helical" evidence="3">
    <location>
        <begin position="70"/>
        <end position="90"/>
    </location>
</feature>
<feature type="transmembrane region" description="Helical" evidence="3">
    <location>
        <begin position="554"/>
        <end position="574"/>
    </location>
</feature>
<feature type="region of interest" description="Disordered" evidence="2">
    <location>
        <begin position="232"/>
        <end position="300"/>
    </location>
</feature>
<evidence type="ECO:0000313" key="6">
    <source>
        <dbReference type="Proteomes" id="UP000694846"/>
    </source>
</evidence>
<comment type="subcellular location">
    <subcellularLocation>
        <location evidence="1">Membrane</location>
        <topology evidence="1">Multi-pass membrane protein</topology>
    </subcellularLocation>
</comment>
<keyword evidence="6" id="KW-1185">Reference proteome</keyword>
<proteinExistence type="predicted"/>
<keyword evidence="3" id="KW-0812">Transmembrane</keyword>
<dbReference type="RefSeq" id="XP_025422311.1">
    <property type="nucleotide sequence ID" value="XM_025566526.1"/>
</dbReference>
<dbReference type="PANTHER" id="PTHR11360">
    <property type="entry name" value="MONOCARBOXYLATE TRANSPORTER"/>
    <property type="match status" value="1"/>
</dbReference>
<feature type="transmembrane region" description="Helical" evidence="3">
    <location>
        <begin position="28"/>
        <end position="50"/>
    </location>
</feature>
<evidence type="ECO:0000313" key="7">
    <source>
        <dbReference type="RefSeq" id="XP_025422311.1"/>
    </source>
</evidence>
<feature type="domain" description="Major facilitator superfamily (MFS) profile" evidence="4">
    <location>
        <begin position="428"/>
        <end position="625"/>
    </location>
</feature>
<feature type="transmembrane region" description="Helical" evidence="3">
    <location>
        <begin position="586"/>
        <end position="607"/>
    </location>
</feature>
<dbReference type="RefSeq" id="XP_025422337.1">
    <property type="nucleotide sequence ID" value="XM_025566552.1"/>
</dbReference>
<dbReference type="SUPFAM" id="SSF103473">
    <property type="entry name" value="MFS general substrate transporter"/>
    <property type="match status" value="1"/>
</dbReference>
<gene>
    <name evidence="5" type="primary">Slc16a14_1</name>
    <name evidence="7 8 9 10 11 12" type="synonym">LOC112692023</name>
    <name evidence="5" type="ORF">g.24874</name>
</gene>
<sequence length="625" mass="67975">MANKMRSKNPPEKKTSVVVSKGPPDGGWGWFVVFGSFMIHIVTDGVTYSFGVLYTEFLKVFQESKGATAWIASLLVGVTLCSGPVASVFVNKYGCRSVTIAGAIFAGFCLVASMFANSVITLYITIGFGTGLGFGMIYLPAIVSVTCYFEKYRSLATGIAVCGSGLGTFIFSPLVDHLITNHGWRVTVGVIAGLVFMCTLFGMLFRPLGTEEQQVCGGGDNTSTIILNIVEPPATERQPLNDDGGDVTPAGTGTVRSCEHLPNSDDEADDEWKRQRRRDKQASSPSPRNHLLPGNADAANAFGNELDKQSRFTISQPELVAASSDNTNRQLNNHQRNQVCYASQNLKPSVPNGSGIMYQKDIFYSGSLVNVNMNRRRTISQMTNNSVLTTEMNNTKENDKFSDNICCSADAKNTIKHLLDFALLKDPVFILYTVSNFLTSIGFNIPYLYLVPQATMMGIPTKHSSYLLALLGIANTLGRIVLGFISDKPWINRLLVYNMCLTICGVSTLLSTFCTGILTLSIYTIVFGATIGAYVGLTSVILVDLLGLDKLTNAFGILLLFQGIASLVGPPIAGWLFDVLNSYNPAFYLSGISITFSGLMLFVIPCVQRHCERLEHEKMTVIVNN</sequence>
<protein>
    <submittedName>
        <fullName evidence="5">Monocarboxylate transporter 14</fullName>
    </submittedName>
    <submittedName>
        <fullName evidence="7 8">Uncharacterized protein LOC112692023</fullName>
    </submittedName>
</protein>
<dbReference type="RefSeq" id="XP_025422354.1">
    <property type="nucleotide sequence ID" value="XM_025566569.1"/>
</dbReference>
<evidence type="ECO:0000313" key="5">
    <source>
        <dbReference type="EMBL" id="MBY84813.1"/>
    </source>
</evidence>
<evidence type="ECO:0000313" key="10">
    <source>
        <dbReference type="RefSeq" id="XP_025422337.1"/>
    </source>
</evidence>
<evidence type="ECO:0000256" key="1">
    <source>
        <dbReference type="ARBA" id="ARBA00004141"/>
    </source>
</evidence>
<dbReference type="RefSeq" id="XP_025422327.1">
    <property type="nucleotide sequence ID" value="XM_025566542.1"/>
</dbReference>
<dbReference type="EMBL" id="GGMS01015610">
    <property type="protein sequence ID" value="MBY84813.1"/>
    <property type="molecule type" value="Transcribed_RNA"/>
</dbReference>
<feature type="region of interest" description="Disordered" evidence="2">
    <location>
        <begin position="1"/>
        <end position="20"/>
    </location>
</feature>
<feature type="transmembrane region" description="Helical" evidence="3">
    <location>
        <begin position="463"/>
        <end position="482"/>
    </location>
</feature>
<dbReference type="AlphaFoldDB" id="A0A2S2R4G0"/>
<feature type="transmembrane region" description="Helical" evidence="3">
    <location>
        <begin position="525"/>
        <end position="547"/>
    </location>
</feature>